<keyword evidence="2" id="KW-0663">Pyridoxal phosphate</keyword>
<dbReference type="PANTHER" id="PTHR48078">
    <property type="entry name" value="THREONINE DEHYDRATASE, MITOCHONDRIAL-RELATED"/>
    <property type="match status" value="1"/>
</dbReference>
<protein>
    <submittedName>
        <fullName evidence="5">Threonine/serine dehydratase</fullName>
    </submittedName>
</protein>
<evidence type="ECO:0000313" key="5">
    <source>
        <dbReference type="EMBL" id="MFD1927768.1"/>
    </source>
</evidence>
<organism evidence="5 6">
    <name type="scientific">Sporosarcina siberiensis</name>
    <dbReference type="NCBI Taxonomy" id="1365606"/>
    <lineage>
        <taxon>Bacteria</taxon>
        <taxon>Bacillati</taxon>
        <taxon>Bacillota</taxon>
        <taxon>Bacilli</taxon>
        <taxon>Bacillales</taxon>
        <taxon>Caryophanaceae</taxon>
        <taxon>Sporosarcina</taxon>
    </lineage>
</organism>
<dbReference type="SUPFAM" id="SSF53686">
    <property type="entry name" value="Tryptophan synthase beta subunit-like PLP-dependent enzymes"/>
    <property type="match status" value="1"/>
</dbReference>
<name>A0ABW4SEE7_9BACL</name>
<dbReference type="EMBL" id="JBHUGI010000015">
    <property type="protein sequence ID" value="MFD1927768.1"/>
    <property type="molecule type" value="Genomic_DNA"/>
</dbReference>
<evidence type="ECO:0000256" key="3">
    <source>
        <dbReference type="ARBA" id="ARBA00023239"/>
    </source>
</evidence>
<evidence type="ECO:0000313" key="6">
    <source>
        <dbReference type="Proteomes" id="UP001597218"/>
    </source>
</evidence>
<evidence type="ECO:0000259" key="4">
    <source>
        <dbReference type="Pfam" id="PF00291"/>
    </source>
</evidence>
<dbReference type="CDD" id="cd01562">
    <property type="entry name" value="Thr-dehyd"/>
    <property type="match status" value="1"/>
</dbReference>
<dbReference type="Proteomes" id="UP001597218">
    <property type="component" value="Unassembled WGS sequence"/>
</dbReference>
<dbReference type="InterPro" id="IPR050147">
    <property type="entry name" value="Ser/Thr_Dehydratase"/>
</dbReference>
<comment type="cofactor">
    <cofactor evidence="1">
        <name>pyridoxal 5'-phosphate</name>
        <dbReference type="ChEBI" id="CHEBI:597326"/>
    </cofactor>
</comment>
<dbReference type="PROSITE" id="PS00165">
    <property type="entry name" value="DEHYDRATASE_SER_THR"/>
    <property type="match status" value="1"/>
</dbReference>
<dbReference type="InterPro" id="IPR001926">
    <property type="entry name" value="TrpB-like_PALP"/>
</dbReference>
<proteinExistence type="predicted"/>
<evidence type="ECO:0000256" key="2">
    <source>
        <dbReference type="ARBA" id="ARBA00022898"/>
    </source>
</evidence>
<evidence type="ECO:0000256" key="1">
    <source>
        <dbReference type="ARBA" id="ARBA00001933"/>
    </source>
</evidence>
<keyword evidence="6" id="KW-1185">Reference proteome</keyword>
<gene>
    <name evidence="5" type="ORF">ACFSFY_06795</name>
</gene>
<keyword evidence="3" id="KW-0456">Lyase</keyword>
<feature type="domain" description="Tryptophan synthase beta chain-like PALP" evidence="4">
    <location>
        <begin position="18"/>
        <end position="307"/>
    </location>
</feature>
<dbReference type="Gene3D" id="3.40.50.1100">
    <property type="match status" value="2"/>
</dbReference>
<dbReference type="RefSeq" id="WP_381536520.1">
    <property type="nucleotide sequence ID" value="NZ_JBHUGI010000015.1"/>
</dbReference>
<dbReference type="InterPro" id="IPR000634">
    <property type="entry name" value="Ser/Thr_deHydtase_PyrdxlP-BS"/>
</dbReference>
<dbReference type="Pfam" id="PF00291">
    <property type="entry name" value="PALP"/>
    <property type="match status" value="1"/>
</dbReference>
<comment type="caution">
    <text evidence="5">The sequence shown here is derived from an EMBL/GenBank/DDBJ whole genome shotgun (WGS) entry which is preliminary data.</text>
</comment>
<dbReference type="PANTHER" id="PTHR48078:SF6">
    <property type="entry name" value="L-THREONINE DEHYDRATASE CATABOLIC TDCB"/>
    <property type="match status" value="1"/>
</dbReference>
<dbReference type="InterPro" id="IPR036052">
    <property type="entry name" value="TrpB-like_PALP_sf"/>
</dbReference>
<sequence>MTIDINLEGVLEARERIKKHVIRTPLLRIPALDSILNCQVYLKPENLQHTGSFKLRGAFNSLLALSDEEKECGVVCSSSGNHAQGIAWAAKELGISAKIVMPENCNPVKLNNVQSFGAEVLLIGTVSSVRDKAVKEIVENEGRTEIHPYANKFVKEGQGTIALEIFEDEPDIDMIVAPIGGGGLISGVSVAAKSLKPEVKVIGIEPSGASRYSKSLSANKPIKLDKTDTIADGTRTDQADLNNFEIIREYVDEVNSVDDDEIKEAIRLMVKKGKMVIEPSSAMVIAAFMRKNNGATKEKKVCYVLSGGNNDIEFLANLLIGK</sequence>
<reference evidence="6" key="1">
    <citation type="journal article" date="2019" name="Int. J. Syst. Evol. Microbiol.">
        <title>The Global Catalogue of Microorganisms (GCM) 10K type strain sequencing project: providing services to taxonomists for standard genome sequencing and annotation.</title>
        <authorList>
            <consortium name="The Broad Institute Genomics Platform"/>
            <consortium name="The Broad Institute Genome Sequencing Center for Infectious Disease"/>
            <person name="Wu L."/>
            <person name="Ma J."/>
        </authorList>
    </citation>
    <scope>NUCLEOTIDE SEQUENCE [LARGE SCALE GENOMIC DNA]</scope>
    <source>
        <strain evidence="6">CGMCC 4.7177</strain>
    </source>
</reference>
<accession>A0ABW4SEE7</accession>